<gene>
    <name evidence="2" type="ORF">EHYA_09950</name>
</gene>
<feature type="compositionally biased region" description="Basic and acidic residues" evidence="1">
    <location>
        <begin position="83"/>
        <end position="98"/>
    </location>
</feature>
<accession>A0A401Z5P6</accession>
<sequence>MCAAHPGVPTIVPERIGNPPRRGSRRGGAAGRPSQLPRRPCAAIRWSQPHRAGPSQGKANQRTKTVDEGTDAAARRRSPGSSDSRRHGAHREKGRDPCLRSSGRAARTRVGGAARSRWSRARPLPSADWWRWPGLRRRTGCAAPRWSRAPRPRSPARPGHRQCHRPAGRIRCGRDARRRRGLCERGRVPGGEGAHVVATPAVTPGRVLNATVGRKGPWTPGCPRAMWAGSAGTWSRSPTPPAPRC</sequence>
<name>A0A401Z5P6_9ACTN</name>
<reference evidence="2 3" key="1">
    <citation type="submission" date="2018-12" db="EMBL/GenBank/DDBJ databases">
        <title>Draft genome sequence of Embleya hyalina NBRC 13850T.</title>
        <authorList>
            <person name="Komaki H."/>
            <person name="Hosoyama A."/>
            <person name="Kimura A."/>
            <person name="Ichikawa N."/>
            <person name="Tamura T."/>
        </authorList>
    </citation>
    <scope>NUCLEOTIDE SEQUENCE [LARGE SCALE GENOMIC DNA]</scope>
    <source>
        <strain evidence="2 3">NBRC 13850</strain>
    </source>
</reference>
<evidence type="ECO:0000256" key="1">
    <source>
        <dbReference type="SAM" id="MobiDB-lite"/>
    </source>
</evidence>
<organism evidence="2 3">
    <name type="scientific">Embleya hyalina</name>
    <dbReference type="NCBI Taxonomy" id="516124"/>
    <lineage>
        <taxon>Bacteria</taxon>
        <taxon>Bacillati</taxon>
        <taxon>Actinomycetota</taxon>
        <taxon>Actinomycetes</taxon>
        <taxon>Kitasatosporales</taxon>
        <taxon>Streptomycetaceae</taxon>
        <taxon>Embleya</taxon>
    </lineage>
</organism>
<keyword evidence="3" id="KW-1185">Reference proteome</keyword>
<evidence type="ECO:0000313" key="3">
    <source>
        <dbReference type="Proteomes" id="UP000286931"/>
    </source>
</evidence>
<dbReference type="Proteomes" id="UP000286931">
    <property type="component" value="Unassembled WGS sequence"/>
</dbReference>
<feature type="region of interest" description="Disordered" evidence="1">
    <location>
        <begin position="1"/>
        <end position="118"/>
    </location>
</feature>
<feature type="region of interest" description="Disordered" evidence="1">
    <location>
        <begin position="143"/>
        <end position="166"/>
    </location>
</feature>
<proteinExistence type="predicted"/>
<dbReference type="EMBL" id="BIFH01000059">
    <property type="protein sequence ID" value="GCE02173.1"/>
    <property type="molecule type" value="Genomic_DNA"/>
</dbReference>
<dbReference type="AlphaFoldDB" id="A0A401Z5P6"/>
<comment type="caution">
    <text evidence="2">The sequence shown here is derived from an EMBL/GenBank/DDBJ whole genome shotgun (WGS) entry which is preliminary data.</text>
</comment>
<evidence type="ECO:0000313" key="2">
    <source>
        <dbReference type="EMBL" id="GCE02173.1"/>
    </source>
</evidence>
<protein>
    <submittedName>
        <fullName evidence="2">Uncharacterized protein</fullName>
    </submittedName>
</protein>
<feature type="compositionally biased region" description="Low complexity" evidence="1">
    <location>
        <begin position="100"/>
        <end position="118"/>
    </location>
</feature>